<name>A1ZVC3_MICM2</name>
<keyword evidence="2" id="KW-1185">Reference proteome</keyword>
<dbReference type="EMBL" id="AAWS01000045">
    <property type="protein sequence ID" value="EAY25621.1"/>
    <property type="molecule type" value="Genomic_DNA"/>
</dbReference>
<organism evidence="1 2">
    <name type="scientific">Microscilla marina ATCC 23134</name>
    <dbReference type="NCBI Taxonomy" id="313606"/>
    <lineage>
        <taxon>Bacteria</taxon>
        <taxon>Pseudomonadati</taxon>
        <taxon>Bacteroidota</taxon>
        <taxon>Cytophagia</taxon>
        <taxon>Cytophagales</taxon>
        <taxon>Microscillaceae</taxon>
        <taxon>Microscilla</taxon>
    </lineage>
</organism>
<dbReference type="Proteomes" id="UP000004095">
    <property type="component" value="Unassembled WGS sequence"/>
</dbReference>
<evidence type="ECO:0000313" key="2">
    <source>
        <dbReference type="Proteomes" id="UP000004095"/>
    </source>
</evidence>
<comment type="caution">
    <text evidence="1">The sequence shown here is derived from an EMBL/GenBank/DDBJ whole genome shotgun (WGS) entry which is preliminary data.</text>
</comment>
<accession>A1ZVC3</accession>
<protein>
    <submittedName>
        <fullName evidence="1">Uncharacterized protein</fullName>
    </submittedName>
</protein>
<sequence length="81" mass="9263">MVFIVTFCQVAKIIIPSHIYNIPVSENLSKGYMPPQAIPKIITIPLTTIKLQQAIHICKNHFSTYRLVDKIVVFGGIRFFF</sequence>
<evidence type="ECO:0000313" key="1">
    <source>
        <dbReference type="EMBL" id="EAY25621.1"/>
    </source>
</evidence>
<dbReference type="AlphaFoldDB" id="A1ZVC3"/>
<proteinExistence type="predicted"/>
<gene>
    <name evidence="1" type="ORF">M23134_07272</name>
</gene>
<reference evidence="1 2" key="1">
    <citation type="submission" date="2007-01" db="EMBL/GenBank/DDBJ databases">
        <authorList>
            <person name="Haygood M."/>
            <person name="Podell S."/>
            <person name="Anderson C."/>
            <person name="Hopkinson B."/>
            <person name="Roe K."/>
            <person name="Barbeau K."/>
            <person name="Gaasterland T."/>
            <person name="Ferriera S."/>
            <person name="Johnson J."/>
            <person name="Kravitz S."/>
            <person name="Beeson K."/>
            <person name="Sutton G."/>
            <person name="Rogers Y.-H."/>
            <person name="Friedman R."/>
            <person name="Frazier M."/>
            <person name="Venter J.C."/>
        </authorList>
    </citation>
    <scope>NUCLEOTIDE SEQUENCE [LARGE SCALE GENOMIC DNA]</scope>
    <source>
        <strain evidence="1 2">ATCC 23134</strain>
    </source>
</reference>